<dbReference type="NCBIfam" id="NF033932">
    <property type="entry name" value="LapB_rpt_80"/>
    <property type="match status" value="1"/>
</dbReference>
<dbReference type="OrthoDB" id="2174091at2"/>
<dbReference type="InParanoid" id="A0A5R8QAK3"/>
<evidence type="ECO:0000256" key="2">
    <source>
        <dbReference type="SAM" id="Phobius"/>
    </source>
</evidence>
<organism evidence="6 7">
    <name type="scientific">Culicoidibacter larvae</name>
    <dbReference type="NCBI Taxonomy" id="2579976"/>
    <lineage>
        <taxon>Bacteria</taxon>
        <taxon>Bacillati</taxon>
        <taxon>Bacillota</taxon>
        <taxon>Culicoidibacteria</taxon>
        <taxon>Culicoidibacterales</taxon>
        <taxon>Culicoidibacteraceae</taxon>
        <taxon>Culicoidibacter</taxon>
    </lineage>
</organism>
<evidence type="ECO:0000313" key="7">
    <source>
        <dbReference type="Proteomes" id="UP000306912"/>
    </source>
</evidence>
<protein>
    <submittedName>
        <fullName evidence="6">Leucine-rich repeat domain-containing protein</fullName>
    </submittedName>
</protein>
<evidence type="ECO:0000256" key="1">
    <source>
        <dbReference type="SAM" id="MobiDB-lite"/>
    </source>
</evidence>
<feature type="signal peptide" evidence="3">
    <location>
        <begin position="1"/>
        <end position="28"/>
    </location>
</feature>
<evidence type="ECO:0000313" key="6">
    <source>
        <dbReference type="EMBL" id="TLG72954.1"/>
    </source>
</evidence>
<name>A0A5R8QAK3_9FIRM</name>
<feature type="domain" description="Internalin K" evidence="5">
    <location>
        <begin position="227"/>
        <end position="338"/>
    </location>
</feature>
<dbReference type="InterPro" id="IPR032675">
    <property type="entry name" value="LRR_dom_sf"/>
</dbReference>
<dbReference type="Gene3D" id="2.60.40.3890">
    <property type="match status" value="1"/>
</dbReference>
<dbReference type="RefSeq" id="WP_138191180.1">
    <property type="nucleotide sequence ID" value="NZ_VBWP01000006.1"/>
</dbReference>
<dbReference type="Proteomes" id="UP000306912">
    <property type="component" value="Unassembled WGS sequence"/>
</dbReference>
<accession>A0A5R8QAK3</accession>
<dbReference type="Pfam" id="PF18981">
    <property type="entry name" value="InlK_D3"/>
    <property type="match status" value="1"/>
</dbReference>
<feature type="transmembrane region" description="Helical" evidence="2">
    <location>
        <begin position="448"/>
        <end position="468"/>
    </location>
</feature>
<proteinExistence type="predicted"/>
<dbReference type="Gene3D" id="2.60.40.10">
    <property type="entry name" value="Immunoglobulins"/>
    <property type="match status" value="1"/>
</dbReference>
<sequence length="471" mass="50645">MSKKLTAMLLAIVLFVGGFVAIQNPVAAGTDTVVIIPDAGLKAALNRAVGQADDADITDTQMETIKYLQVIASNNLTIADFTGIEYAINLESIYITGGLTASDITPITLLPKLNTLTLSGNNLETLPDMNGMTSLTSLSLYTPISSDEFTKFNQLPNLRYASFESNMKITSIAALAELPNLDTLRCQTCGISDFTVINQFPKLISLAAYGQNTGRYNAPVELTATELQYDEAAGTIFFPFSMMPDRLTNFDGEQSPFTTSNSASNTYFDFNGVQLPSSRLSIDSSGITVTGVTREEFDGIDTFEYNARYTWSAGQYAEPPGFSFYSLTGGTYLQIFNVDHSLAITADPEITYSVDAAKSEAEFLSDVHATTNDGSPITSDFATAVNLNVPGRYIVTLNAQNTLGVQADPVQVVVIVTDNTPINPPTDNNNDTTSNNNNPDLPVTGQEFAAPVLVGLLIITAAAGLLYMRRK</sequence>
<dbReference type="InterPro" id="IPR013783">
    <property type="entry name" value="Ig-like_fold"/>
</dbReference>
<dbReference type="AlphaFoldDB" id="A0A5R8QAK3"/>
<feature type="chain" id="PRO_5024270241" evidence="3">
    <location>
        <begin position="29"/>
        <end position="471"/>
    </location>
</feature>
<dbReference type="InterPro" id="IPR001611">
    <property type="entry name" value="Leu-rich_rpt"/>
</dbReference>
<keyword evidence="7" id="KW-1185">Reference proteome</keyword>
<comment type="caution">
    <text evidence="6">The sequence shown here is derived from an EMBL/GenBank/DDBJ whole genome shotgun (WGS) entry which is preliminary data.</text>
</comment>
<dbReference type="PROSITE" id="PS51450">
    <property type="entry name" value="LRR"/>
    <property type="match status" value="1"/>
</dbReference>
<dbReference type="NCBIfam" id="TIGR01167">
    <property type="entry name" value="LPXTG_anchor"/>
    <property type="match status" value="1"/>
</dbReference>
<dbReference type="InterPro" id="IPR054360">
    <property type="entry name" value="InlK_D2"/>
</dbReference>
<dbReference type="Pfam" id="PF22122">
    <property type="entry name" value="InlK_D2"/>
    <property type="match status" value="1"/>
</dbReference>
<dbReference type="Gene3D" id="3.80.10.10">
    <property type="entry name" value="Ribonuclease Inhibitor"/>
    <property type="match status" value="1"/>
</dbReference>
<keyword evidence="2" id="KW-0472">Membrane</keyword>
<feature type="compositionally biased region" description="Low complexity" evidence="1">
    <location>
        <begin position="419"/>
        <end position="440"/>
    </location>
</feature>
<feature type="domain" description="Internalin I Ig-like" evidence="4">
    <location>
        <begin position="343"/>
        <end position="416"/>
    </location>
</feature>
<keyword evidence="3" id="KW-0732">Signal</keyword>
<dbReference type="InterPro" id="IPR044056">
    <property type="entry name" value="InlI_Ig-like"/>
</dbReference>
<evidence type="ECO:0000259" key="5">
    <source>
        <dbReference type="Pfam" id="PF22122"/>
    </source>
</evidence>
<dbReference type="SUPFAM" id="SSF52058">
    <property type="entry name" value="L domain-like"/>
    <property type="match status" value="1"/>
</dbReference>
<keyword evidence="2" id="KW-0812">Transmembrane</keyword>
<evidence type="ECO:0000259" key="4">
    <source>
        <dbReference type="Pfam" id="PF18981"/>
    </source>
</evidence>
<reference evidence="6 7" key="1">
    <citation type="submission" date="2019-05" db="EMBL/GenBank/DDBJ databases">
        <title>Culicoidintestinum kansasii gen. nov., sp. nov. from the gastrointestinal tract of the biting midge, Culicoides sonorensis.</title>
        <authorList>
            <person name="Neupane S."/>
            <person name="Ghosh A."/>
            <person name="Gunther S."/>
            <person name="Martin K."/>
            <person name="Zurek L."/>
        </authorList>
    </citation>
    <scope>NUCLEOTIDE SEQUENCE [LARGE SCALE GENOMIC DNA]</scope>
    <source>
        <strain evidence="6 7">CS-1</strain>
    </source>
</reference>
<feature type="region of interest" description="Disordered" evidence="1">
    <location>
        <begin position="419"/>
        <end position="443"/>
    </location>
</feature>
<keyword evidence="2" id="KW-1133">Transmembrane helix</keyword>
<gene>
    <name evidence="6" type="ORF">FEZ08_07860</name>
</gene>
<evidence type="ECO:0000256" key="3">
    <source>
        <dbReference type="SAM" id="SignalP"/>
    </source>
</evidence>
<dbReference type="EMBL" id="VBWP01000006">
    <property type="protein sequence ID" value="TLG72954.1"/>
    <property type="molecule type" value="Genomic_DNA"/>
</dbReference>